<protein>
    <recommendedName>
        <fullName evidence="4">ribose-5-phosphate isomerase</fullName>
        <ecNumber evidence="4">5.3.1.6</ecNumber>
    </recommendedName>
    <alternativeName>
        <fullName evidence="6">Phosphoriboisomerase</fullName>
    </alternativeName>
</protein>
<dbReference type="SUPFAM" id="SSF75445">
    <property type="entry name" value="D-ribose-5-phosphate isomerase (RpiA), lid domain"/>
    <property type="match status" value="1"/>
</dbReference>
<evidence type="ECO:0000313" key="7">
    <source>
        <dbReference type="EMBL" id="KAI6648850.1"/>
    </source>
</evidence>
<evidence type="ECO:0000256" key="2">
    <source>
        <dbReference type="ARBA" id="ARBA00004988"/>
    </source>
</evidence>
<dbReference type="Proteomes" id="UP001165289">
    <property type="component" value="Unassembled WGS sequence"/>
</dbReference>
<dbReference type="SUPFAM" id="SSF100950">
    <property type="entry name" value="NagB/RpiA/CoA transferase-like"/>
    <property type="match status" value="1"/>
</dbReference>
<dbReference type="InterPro" id="IPR037171">
    <property type="entry name" value="NagB/RpiA_transferase-like"/>
</dbReference>
<evidence type="ECO:0000256" key="3">
    <source>
        <dbReference type="ARBA" id="ARBA00008088"/>
    </source>
</evidence>
<dbReference type="Gene3D" id="3.30.70.260">
    <property type="match status" value="1"/>
</dbReference>
<keyword evidence="5 7" id="KW-0413">Isomerase</keyword>
<comment type="similarity">
    <text evidence="3">Belongs to the ribose 5-phosphate isomerase family.</text>
</comment>
<dbReference type="NCBIfam" id="NF001924">
    <property type="entry name" value="PRK00702.1"/>
    <property type="match status" value="1"/>
</dbReference>
<dbReference type="GO" id="GO:0004751">
    <property type="term" value="F:ribose-5-phosphate isomerase activity"/>
    <property type="evidence" value="ECO:0007669"/>
    <property type="project" value="UniProtKB-EC"/>
</dbReference>
<dbReference type="CDD" id="cd01398">
    <property type="entry name" value="RPI_A"/>
    <property type="match status" value="1"/>
</dbReference>
<dbReference type="AlphaFoldDB" id="A0AAV7JK84"/>
<evidence type="ECO:0000313" key="8">
    <source>
        <dbReference type="Proteomes" id="UP001165289"/>
    </source>
</evidence>
<proteinExistence type="inferred from homology"/>
<dbReference type="EMBL" id="JAKMXF010000325">
    <property type="protein sequence ID" value="KAI6648850.1"/>
    <property type="molecule type" value="Genomic_DNA"/>
</dbReference>
<reference evidence="7 8" key="1">
    <citation type="journal article" date="2023" name="BMC Biol.">
        <title>The compact genome of the sponge Oopsacas minuta (Hexactinellida) is lacking key metazoan core genes.</title>
        <authorList>
            <person name="Santini S."/>
            <person name="Schenkelaars Q."/>
            <person name="Jourda C."/>
            <person name="Duchesne M."/>
            <person name="Belahbib H."/>
            <person name="Rocher C."/>
            <person name="Selva M."/>
            <person name="Riesgo A."/>
            <person name="Vervoort M."/>
            <person name="Leys S.P."/>
            <person name="Kodjabachian L."/>
            <person name="Le Bivic A."/>
            <person name="Borchiellini C."/>
            <person name="Claverie J.M."/>
            <person name="Renard E."/>
        </authorList>
    </citation>
    <scope>NUCLEOTIDE SEQUENCE [LARGE SCALE GENOMIC DNA]</scope>
    <source>
        <strain evidence="7">SPO-2</strain>
    </source>
</reference>
<dbReference type="NCBIfam" id="TIGR00021">
    <property type="entry name" value="rpiA"/>
    <property type="match status" value="1"/>
</dbReference>
<keyword evidence="8" id="KW-1185">Reference proteome</keyword>
<evidence type="ECO:0000256" key="5">
    <source>
        <dbReference type="ARBA" id="ARBA00023235"/>
    </source>
</evidence>
<comment type="caution">
    <text evidence="7">The sequence shown here is derived from an EMBL/GenBank/DDBJ whole genome shotgun (WGS) entry which is preliminary data.</text>
</comment>
<sequence>MAAQNLGKQAAAIRAITDYVKNGQVIGIGSGSTIVYGVQELAKRVKSENLSVKCIPTSFQAQQLIIEHALPLTTLEQCPVIDVAFDGADEIDKNLTCIKGGGGCLTQEKIVAYFSRAFVVMADSSKRSDKLGTTWMKGLPIEVLPLAYKPIQQTIEKKYGGNAVLRIAQKKAGPLVTDSGNFILDWEFPLEVDLTAVANGVINIPGVLEHGLFVGMTECLYLGHQDGSVDIINKQKY</sequence>
<dbReference type="GO" id="GO:0009052">
    <property type="term" value="P:pentose-phosphate shunt, non-oxidative branch"/>
    <property type="evidence" value="ECO:0007669"/>
    <property type="project" value="InterPro"/>
</dbReference>
<evidence type="ECO:0000256" key="4">
    <source>
        <dbReference type="ARBA" id="ARBA00011959"/>
    </source>
</evidence>
<accession>A0AAV7JK84</accession>
<name>A0AAV7JK84_9METZ</name>
<dbReference type="Gene3D" id="3.40.50.1360">
    <property type="match status" value="1"/>
</dbReference>
<comment type="pathway">
    <text evidence="2">Carbohydrate degradation; pentose phosphate pathway; D-ribose 5-phosphate from D-ribulose 5-phosphate (non-oxidative stage): step 1/1.</text>
</comment>
<evidence type="ECO:0000256" key="6">
    <source>
        <dbReference type="ARBA" id="ARBA00029734"/>
    </source>
</evidence>
<dbReference type="FunFam" id="3.30.70.260:FF:000018">
    <property type="entry name" value="Ribose-5-phosphate isomerase A"/>
    <property type="match status" value="1"/>
</dbReference>
<dbReference type="FunFam" id="3.40.50.1360:FF:000001">
    <property type="entry name" value="Ribose-5-phosphate isomerase A"/>
    <property type="match status" value="1"/>
</dbReference>
<gene>
    <name evidence="7" type="ORF">LOD99_7111</name>
</gene>
<dbReference type="PANTHER" id="PTHR11934">
    <property type="entry name" value="RIBOSE-5-PHOSPHATE ISOMERASE"/>
    <property type="match status" value="1"/>
</dbReference>
<dbReference type="GO" id="GO:0006014">
    <property type="term" value="P:D-ribose metabolic process"/>
    <property type="evidence" value="ECO:0007669"/>
    <property type="project" value="TreeGrafter"/>
</dbReference>
<dbReference type="GO" id="GO:0005737">
    <property type="term" value="C:cytoplasm"/>
    <property type="evidence" value="ECO:0007669"/>
    <property type="project" value="TreeGrafter"/>
</dbReference>
<dbReference type="InterPro" id="IPR004788">
    <property type="entry name" value="Ribose5P_isomerase_type_A"/>
</dbReference>
<comment type="catalytic activity">
    <reaction evidence="1">
        <text>aldehydo-D-ribose 5-phosphate = D-ribulose 5-phosphate</text>
        <dbReference type="Rhea" id="RHEA:14657"/>
        <dbReference type="ChEBI" id="CHEBI:58121"/>
        <dbReference type="ChEBI" id="CHEBI:58273"/>
        <dbReference type="EC" id="5.3.1.6"/>
    </reaction>
</comment>
<dbReference type="PANTHER" id="PTHR11934:SF0">
    <property type="entry name" value="RIBOSE-5-PHOSPHATE ISOMERASE"/>
    <property type="match status" value="1"/>
</dbReference>
<dbReference type="Pfam" id="PF06026">
    <property type="entry name" value="Rib_5-P_isom_A"/>
    <property type="match status" value="1"/>
</dbReference>
<organism evidence="7 8">
    <name type="scientific">Oopsacas minuta</name>
    <dbReference type="NCBI Taxonomy" id="111878"/>
    <lineage>
        <taxon>Eukaryota</taxon>
        <taxon>Metazoa</taxon>
        <taxon>Porifera</taxon>
        <taxon>Hexactinellida</taxon>
        <taxon>Hexasterophora</taxon>
        <taxon>Lyssacinosida</taxon>
        <taxon>Leucopsacidae</taxon>
        <taxon>Oopsacas</taxon>
    </lineage>
</organism>
<dbReference type="EC" id="5.3.1.6" evidence="4"/>
<evidence type="ECO:0000256" key="1">
    <source>
        <dbReference type="ARBA" id="ARBA00001713"/>
    </source>
</evidence>